<accession>A0A4Y9XVS5</accession>
<evidence type="ECO:0000256" key="3">
    <source>
        <dbReference type="ARBA" id="ARBA00022692"/>
    </source>
</evidence>
<sequence>MPRCGYCKRQLPTTKGVQVHVQISPRCRHQWERQLARVAQAIASAQNIAAVAVVAAASSTANSGHDDTAHNLEGSSHLAEVDVDDPMDGGRPSQQARVEDVPDDEEDARRYVECYPGVVATIIREDNTLFEKWCAMRAEAGVDEWAPFKDEEEWELFRWLIKHVGQTKIDEFLKLSIIRRNCGLSADSKYKFFQQIDDLPTGAPWHCDTISVQGDRKGEDGNFMHEQLELWRRDPVECVEELIGNPTFDGNIAYGPERVYTEEAATIRRYDEMWTGDWWWNMQGKLPEGATIAPVILASDATKLTNFGGDKKAWPVYLSIGNISKSVRRQPSQRATVLVGYIPVSKLECFHDSTRSLAGYRLFHHSMSLILKSLREPGLNGKEMTCADRGVRKVHPIVAAYVADYPEQCLVCCCKENSCPRCTAPPLQRGEQLHCDPRDVESTKDALHEHQNGNDSLRFTSEQLRPVYEPFWANLPHCDIFSSIMPDILHQLHKGVFKDHLLSWCTSIVGTDEMDRRFRAMTNFPGLRHFRNGISHVSQWTGKEHKEMQRIFVALLAGAVPTEVLEVARALVDFIYYAQLQSHDDTTLTHLQSALDTFHRHKDVFIRLGIREHFNIPKIHALLHYVEAIRSRGSCDGYNTELPERLHIELAKNAYRASNHRDYMEQMVTWLARQEAVDLHATYIAWFQGLRAEETADELEEPDEEPDEEEPDEDVAPPLLPDGDEIESGNTYSIAKHCPLPNLSLRCLLTDHSATEFLPALTEFVRTELPHCELRPNHMDRYDVYKNIWVSYPGDPHGDVPEHTDRIRAVAAKAGRGRKQATAAYFDTAFIVDPDVPFDGVGDYLASSSSSTWRERGLRLDNNTATFFSKGGVLFFALLFAALSTMAEIPALFIQRPIVQRHSRAAMYHPFVESLALTLVDIPITILTLVLFTIILYFLAGLQEDAGKFFIFLLFVFAMTITMKGWFRALAALFASAAPAQAAAGVSVLILTLYTGYTIPQPSMIGALRWITYINCARCGLPRTVPRVFSTCLNHGGARMRHAGCTGQQLMSRGIAT</sequence>
<evidence type="ECO:0000256" key="7">
    <source>
        <dbReference type="SAM" id="Phobius"/>
    </source>
</evidence>
<feature type="transmembrane region" description="Helical" evidence="7">
    <location>
        <begin position="915"/>
        <end position="940"/>
    </location>
</feature>
<keyword evidence="2" id="KW-0813">Transport</keyword>
<dbReference type="AlphaFoldDB" id="A0A4Y9XVS5"/>
<dbReference type="Pfam" id="PF01061">
    <property type="entry name" value="ABC2_membrane"/>
    <property type="match status" value="1"/>
</dbReference>
<feature type="region of interest" description="Disordered" evidence="6">
    <location>
        <begin position="81"/>
        <end position="103"/>
    </location>
</feature>
<comment type="subcellular location">
    <subcellularLocation>
        <location evidence="1">Membrane</location>
        <topology evidence="1">Multi-pass membrane protein</topology>
    </subcellularLocation>
</comment>
<evidence type="ECO:0000256" key="4">
    <source>
        <dbReference type="ARBA" id="ARBA00022989"/>
    </source>
</evidence>
<comment type="caution">
    <text evidence="9">The sequence shown here is derived from an EMBL/GenBank/DDBJ whole genome shotgun (WGS) entry which is preliminary data.</text>
</comment>
<keyword evidence="4 7" id="KW-1133">Transmembrane helix</keyword>
<evidence type="ECO:0000256" key="2">
    <source>
        <dbReference type="ARBA" id="ARBA00022448"/>
    </source>
</evidence>
<dbReference type="Pfam" id="PF18759">
    <property type="entry name" value="Plavaka"/>
    <property type="match status" value="1"/>
</dbReference>
<reference evidence="9 10" key="1">
    <citation type="submission" date="2019-01" db="EMBL/GenBank/DDBJ databases">
        <title>Genome sequencing of the rare red list fungi Fomitopsis rosea.</title>
        <authorList>
            <person name="Buettner E."/>
            <person name="Kellner H."/>
        </authorList>
    </citation>
    <scope>NUCLEOTIDE SEQUENCE [LARGE SCALE GENOMIC DNA]</scope>
    <source>
        <strain evidence="9 10">DSM 105464</strain>
    </source>
</reference>
<dbReference type="GO" id="GO:0140359">
    <property type="term" value="F:ABC-type transporter activity"/>
    <property type="evidence" value="ECO:0007669"/>
    <property type="project" value="InterPro"/>
</dbReference>
<feature type="transmembrane region" description="Helical" evidence="7">
    <location>
        <begin position="970"/>
        <end position="994"/>
    </location>
</feature>
<evidence type="ECO:0000256" key="5">
    <source>
        <dbReference type="ARBA" id="ARBA00023136"/>
    </source>
</evidence>
<feature type="compositionally biased region" description="Acidic residues" evidence="6">
    <location>
        <begin position="695"/>
        <end position="715"/>
    </location>
</feature>
<proteinExistence type="predicted"/>
<dbReference type="InterPro" id="IPR041078">
    <property type="entry name" value="Plavaka"/>
</dbReference>
<evidence type="ECO:0000256" key="1">
    <source>
        <dbReference type="ARBA" id="ARBA00004141"/>
    </source>
</evidence>
<feature type="domain" description="ABC-2 type transporter transmembrane" evidence="8">
    <location>
        <begin position="860"/>
        <end position="1018"/>
    </location>
</feature>
<feature type="region of interest" description="Disordered" evidence="6">
    <location>
        <begin position="695"/>
        <end position="730"/>
    </location>
</feature>
<name>A0A4Y9XVS5_9APHY</name>
<dbReference type="GO" id="GO:0016020">
    <property type="term" value="C:membrane"/>
    <property type="evidence" value="ECO:0007669"/>
    <property type="project" value="UniProtKB-SubCell"/>
</dbReference>
<feature type="transmembrane region" description="Helical" evidence="7">
    <location>
        <begin position="946"/>
        <end position="963"/>
    </location>
</feature>
<keyword evidence="5 7" id="KW-0472">Membrane</keyword>
<feature type="transmembrane region" description="Helical" evidence="7">
    <location>
        <begin position="873"/>
        <end position="894"/>
    </location>
</feature>
<keyword evidence="3 7" id="KW-0812">Transmembrane</keyword>
<evidence type="ECO:0000313" key="10">
    <source>
        <dbReference type="Proteomes" id="UP000298390"/>
    </source>
</evidence>
<evidence type="ECO:0000313" key="9">
    <source>
        <dbReference type="EMBL" id="TFY53882.1"/>
    </source>
</evidence>
<evidence type="ECO:0000259" key="8">
    <source>
        <dbReference type="Pfam" id="PF01061"/>
    </source>
</evidence>
<dbReference type="Proteomes" id="UP000298390">
    <property type="component" value="Unassembled WGS sequence"/>
</dbReference>
<dbReference type="InterPro" id="IPR013525">
    <property type="entry name" value="ABC2_TM"/>
</dbReference>
<dbReference type="STRING" id="34475.A0A4Y9XVS5"/>
<evidence type="ECO:0000256" key="6">
    <source>
        <dbReference type="SAM" id="MobiDB-lite"/>
    </source>
</evidence>
<organism evidence="9 10">
    <name type="scientific">Rhodofomes roseus</name>
    <dbReference type="NCBI Taxonomy" id="34475"/>
    <lineage>
        <taxon>Eukaryota</taxon>
        <taxon>Fungi</taxon>
        <taxon>Dikarya</taxon>
        <taxon>Basidiomycota</taxon>
        <taxon>Agaricomycotina</taxon>
        <taxon>Agaricomycetes</taxon>
        <taxon>Polyporales</taxon>
        <taxon>Rhodofomes</taxon>
    </lineage>
</organism>
<gene>
    <name evidence="9" type="ORF">EVJ58_g9193</name>
</gene>
<protein>
    <recommendedName>
        <fullName evidence="8">ABC-2 type transporter transmembrane domain-containing protein</fullName>
    </recommendedName>
</protein>
<dbReference type="PANTHER" id="PTHR19241">
    <property type="entry name" value="ATP-BINDING CASSETTE TRANSPORTER"/>
    <property type="match status" value="1"/>
</dbReference>
<dbReference type="EMBL" id="SEKV01000764">
    <property type="protein sequence ID" value="TFY53882.1"/>
    <property type="molecule type" value="Genomic_DNA"/>
</dbReference>